<comment type="caution">
    <text evidence="1">The sequence shown here is derived from an EMBL/GenBank/DDBJ whole genome shotgun (WGS) entry which is preliminary data.</text>
</comment>
<feature type="non-terminal residue" evidence="1">
    <location>
        <position position="125"/>
    </location>
</feature>
<gene>
    <name evidence="1" type="ORF">LG649_15965</name>
</gene>
<sequence length="125" mass="13203">VISGSWGDVRMGAEMESILTGYNDDRIETYFNPSADASLAGDYKGIRMGIDITAKSQYGDHASIGSVIDGETLTWMTAAEVHFLKAEAALRGWTGAGDAKTNYEAGVTASFAQHGISGADTYLAD</sequence>
<feature type="non-terminal residue" evidence="1">
    <location>
        <position position="1"/>
    </location>
</feature>
<name>A0A9X1I213_9FLAO</name>
<dbReference type="EMBL" id="JAJAPW010000041">
    <property type="protein sequence ID" value="MCB4800344.1"/>
    <property type="molecule type" value="Genomic_DNA"/>
</dbReference>
<keyword evidence="1" id="KW-0449">Lipoprotein</keyword>
<dbReference type="InterPro" id="IPR011990">
    <property type="entry name" value="TPR-like_helical_dom_sf"/>
</dbReference>
<proteinExistence type="predicted"/>
<dbReference type="SUPFAM" id="SSF48452">
    <property type="entry name" value="TPR-like"/>
    <property type="match status" value="1"/>
</dbReference>
<evidence type="ECO:0000313" key="1">
    <source>
        <dbReference type="EMBL" id="MCB4800344.1"/>
    </source>
</evidence>
<evidence type="ECO:0000313" key="2">
    <source>
        <dbReference type="Proteomes" id="UP001139199"/>
    </source>
</evidence>
<dbReference type="Gene3D" id="1.25.40.390">
    <property type="match status" value="1"/>
</dbReference>
<reference evidence="1" key="1">
    <citation type="submission" date="2021-10" db="EMBL/GenBank/DDBJ databases">
        <title>Tamlana sargassums sp. nov., and Tamlana laminarinivorans sp. nov., two new bacteria isolated from the brown alga.</title>
        <authorList>
            <person name="Li J."/>
        </authorList>
    </citation>
    <scope>NUCLEOTIDE SEQUENCE</scope>
    <source>
        <strain evidence="1">PT2-4</strain>
    </source>
</reference>
<dbReference type="Pfam" id="PF12741">
    <property type="entry name" value="SusD-like"/>
    <property type="match status" value="1"/>
</dbReference>
<dbReference type="AlphaFoldDB" id="A0A9X1I213"/>
<dbReference type="InterPro" id="IPR024302">
    <property type="entry name" value="SusD-like"/>
</dbReference>
<accession>A0A9X1I213</accession>
<dbReference type="RefSeq" id="WP_226544812.1">
    <property type="nucleotide sequence ID" value="NZ_JAJAPW010000041.1"/>
</dbReference>
<protein>
    <submittedName>
        <fullName evidence="1">SusD/RagB family nutrient-binding outer membrane lipoprotein</fullName>
    </submittedName>
</protein>
<keyword evidence="2" id="KW-1185">Reference proteome</keyword>
<dbReference type="Proteomes" id="UP001139199">
    <property type="component" value="Unassembled WGS sequence"/>
</dbReference>
<organism evidence="1 2">
    <name type="scientific">Neotamlana laminarinivorans</name>
    <dbReference type="NCBI Taxonomy" id="2883124"/>
    <lineage>
        <taxon>Bacteria</taxon>
        <taxon>Pseudomonadati</taxon>
        <taxon>Bacteroidota</taxon>
        <taxon>Flavobacteriia</taxon>
        <taxon>Flavobacteriales</taxon>
        <taxon>Flavobacteriaceae</taxon>
        <taxon>Neotamlana</taxon>
    </lineage>
</organism>